<name>A0AAN6VIB4_9PEZI</name>
<proteinExistence type="predicted"/>
<dbReference type="AlphaFoldDB" id="A0AAN6VIB4"/>
<evidence type="ECO:0000313" key="3">
    <source>
        <dbReference type="EMBL" id="KAK4150676.1"/>
    </source>
</evidence>
<keyword evidence="2" id="KW-0812">Transmembrane</keyword>
<reference evidence="3" key="2">
    <citation type="submission" date="2023-05" db="EMBL/GenBank/DDBJ databases">
        <authorList>
            <consortium name="Lawrence Berkeley National Laboratory"/>
            <person name="Steindorff A."/>
            <person name="Hensen N."/>
            <person name="Bonometti L."/>
            <person name="Westerberg I."/>
            <person name="Brannstrom I.O."/>
            <person name="Guillou S."/>
            <person name="Cros-Aarteil S."/>
            <person name="Calhoun S."/>
            <person name="Haridas S."/>
            <person name="Kuo A."/>
            <person name="Mondo S."/>
            <person name="Pangilinan J."/>
            <person name="Riley R."/>
            <person name="Labutti K."/>
            <person name="Andreopoulos B."/>
            <person name="Lipzen A."/>
            <person name="Chen C."/>
            <person name="Yanf M."/>
            <person name="Daum C."/>
            <person name="Ng V."/>
            <person name="Clum A."/>
            <person name="Ohm R."/>
            <person name="Martin F."/>
            <person name="Silar P."/>
            <person name="Natvig D."/>
            <person name="Lalanne C."/>
            <person name="Gautier V."/>
            <person name="Ament-Velasquez S.L."/>
            <person name="Kruys A."/>
            <person name="Hutchinson M.I."/>
            <person name="Powell A.J."/>
            <person name="Barry K."/>
            <person name="Miller A.N."/>
            <person name="Grigoriev I.V."/>
            <person name="Debuchy R."/>
            <person name="Gladieux P."/>
            <person name="Thoren M.H."/>
            <person name="Johannesson H."/>
        </authorList>
    </citation>
    <scope>NUCLEOTIDE SEQUENCE</scope>
    <source>
        <strain evidence="3">CBS 538.74</strain>
    </source>
</reference>
<reference evidence="3" key="1">
    <citation type="journal article" date="2023" name="Mol. Phylogenet. Evol.">
        <title>Genome-scale phylogeny and comparative genomics of the fungal order Sordariales.</title>
        <authorList>
            <person name="Hensen N."/>
            <person name="Bonometti L."/>
            <person name="Westerberg I."/>
            <person name="Brannstrom I.O."/>
            <person name="Guillou S."/>
            <person name="Cros-Aarteil S."/>
            <person name="Calhoun S."/>
            <person name="Haridas S."/>
            <person name="Kuo A."/>
            <person name="Mondo S."/>
            <person name="Pangilinan J."/>
            <person name="Riley R."/>
            <person name="LaButti K."/>
            <person name="Andreopoulos B."/>
            <person name="Lipzen A."/>
            <person name="Chen C."/>
            <person name="Yan M."/>
            <person name="Daum C."/>
            <person name="Ng V."/>
            <person name="Clum A."/>
            <person name="Steindorff A."/>
            <person name="Ohm R.A."/>
            <person name="Martin F."/>
            <person name="Silar P."/>
            <person name="Natvig D.O."/>
            <person name="Lalanne C."/>
            <person name="Gautier V."/>
            <person name="Ament-Velasquez S.L."/>
            <person name="Kruys A."/>
            <person name="Hutchinson M.I."/>
            <person name="Powell A.J."/>
            <person name="Barry K."/>
            <person name="Miller A.N."/>
            <person name="Grigoriev I.V."/>
            <person name="Debuchy R."/>
            <person name="Gladieux P."/>
            <person name="Hiltunen Thoren M."/>
            <person name="Johannesson H."/>
        </authorList>
    </citation>
    <scope>NUCLEOTIDE SEQUENCE</scope>
    <source>
        <strain evidence="3">CBS 538.74</strain>
    </source>
</reference>
<evidence type="ECO:0000256" key="2">
    <source>
        <dbReference type="SAM" id="Phobius"/>
    </source>
</evidence>
<feature type="region of interest" description="Disordered" evidence="1">
    <location>
        <begin position="195"/>
        <end position="218"/>
    </location>
</feature>
<evidence type="ECO:0000313" key="4">
    <source>
        <dbReference type="Proteomes" id="UP001302745"/>
    </source>
</evidence>
<gene>
    <name evidence="3" type="ORF">C8A00DRAFT_36735</name>
</gene>
<feature type="region of interest" description="Disordered" evidence="1">
    <location>
        <begin position="170"/>
        <end position="189"/>
    </location>
</feature>
<protein>
    <recommendedName>
        <fullName evidence="5">Integral membrane protein</fullName>
    </recommendedName>
</protein>
<evidence type="ECO:0008006" key="5">
    <source>
        <dbReference type="Google" id="ProtNLM"/>
    </source>
</evidence>
<keyword evidence="2" id="KW-1133">Transmembrane helix</keyword>
<feature type="compositionally biased region" description="Low complexity" evidence="1">
    <location>
        <begin position="93"/>
        <end position="108"/>
    </location>
</feature>
<comment type="caution">
    <text evidence="3">The sequence shown here is derived from an EMBL/GenBank/DDBJ whole genome shotgun (WGS) entry which is preliminary data.</text>
</comment>
<evidence type="ECO:0000256" key="1">
    <source>
        <dbReference type="SAM" id="MobiDB-lite"/>
    </source>
</evidence>
<organism evidence="3 4">
    <name type="scientific">Chaetomidium leptoderma</name>
    <dbReference type="NCBI Taxonomy" id="669021"/>
    <lineage>
        <taxon>Eukaryota</taxon>
        <taxon>Fungi</taxon>
        <taxon>Dikarya</taxon>
        <taxon>Ascomycota</taxon>
        <taxon>Pezizomycotina</taxon>
        <taxon>Sordariomycetes</taxon>
        <taxon>Sordariomycetidae</taxon>
        <taxon>Sordariales</taxon>
        <taxon>Chaetomiaceae</taxon>
        <taxon>Chaetomidium</taxon>
    </lineage>
</organism>
<feature type="region of interest" description="Disordered" evidence="1">
    <location>
        <begin position="93"/>
        <end position="114"/>
    </location>
</feature>
<keyword evidence="4" id="KW-1185">Reference proteome</keyword>
<keyword evidence="2" id="KW-0472">Membrane</keyword>
<dbReference type="Proteomes" id="UP001302745">
    <property type="component" value="Unassembled WGS sequence"/>
</dbReference>
<sequence length="218" mass="22836">METTLIPVATLPACVTECGVLFDVNGGCAPTGVPKAPEEYTSCFCNDPRLAPFKTGTSGVCPNACTTNPADLSTIQNWFTGFCNNGAAGNGDGNAAPTPTPSSSSKPAGNKQGGGGGTWLEGHYPWVIFLVIMVVAIIGIWVGACVWRRRYLRKKDRVYALNTNLARATESGRVVPNTSSAGSLHVPGPGMFDPAPLSSAGVYGEKPESKKWTLRGRS</sequence>
<accession>A0AAN6VIB4</accession>
<feature type="transmembrane region" description="Helical" evidence="2">
    <location>
        <begin position="126"/>
        <end position="147"/>
    </location>
</feature>
<dbReference type="EMBL" id="MU857057">
    <property type="protein sequence ID" value="KAK4150676.1"/>
    <property type="molecule type" value="Genomic_DNA"/>
</dbReference>